<dbReference type="PANTHER" id="PTHR31649:SF1">
    <property type="entry name" value="FARNESOIC ACID O-METHYL TRANSFERASE DOMAIN-CONTAINING PROTEIN"/>
    <property type="match status" value="1"/>
</dbReference>
<dbReference type="VEuPathDB" id="VectorBase:RSAN_028384"/>
<evidence type="ECO:0000313" key="6">
    <source>
        <dbReference type="Proteomes" id="UP000821837"/>
    </source>
</evidence>
<dbReference type="PANTHER" id="PTHR31649">
    <property type="entry name" value="AGAP009604-PA"/>
    <property type="match status" value="1"/>
</dbReference>
<evidence type="ECO:0000259" key="4">
    <source>
        <dbReference type="PROSITE" id="PS50089"/>
    </source>
</evidence>
<sequence>MSDVAESTEKDHLSWYHLAIVRGPPYVGDVPSYVVTPRHRVLREFVSVARNPTESAPAIVQEQWQTTEVLVSNGAPLAWLPESKGAVPSGAIQGGKTDKGEPLYIGRARHKGMLTIGKVQPSEGCLYVANDHLEHVYIEYEVLVCKTINLQRARRSMSRLHLQDTPIQWVQQHRYLGVIIDDRLSWRPAVASVRRKSLSLFKYVAALTARGDGIDQTTALQKSRSTSIVGVASRIVGVKLATINQRCLIHRPTMTGSGGRFMYRVRGYGSHVEGRLVEFLRELDAVCVCSWCGLVTREKMDLMSCGDILCKECSREIHSRQCPVHRKTVSRAMEVQLQYNYSLASEKVRCVNVMRGCQYKGDLCDLDTHLQKSCAFHIVECARCRRGVAYKDMSAHFPTCKGASQASSSSSAAKSLLVEFANARQELDRASTSSNISGMPYELRNAVTSASEMLDRLQTQLAMLCSSISDGTLTLAPRPEQVPAMRQGSTTRFS</sequence>
<dbReference type="Proteomes" id="UP000821837">
    <property type="component" value="Chromosome 10"/>
</dbReference>
<dbReference type="AlphaFoldDB" id="A0A9D4QCI4"/>
<dbReference type="Pfam" id="PF11901">
    <property type="entry name" value="DM9"/>
    <property type="match status" value="1"/>
</dbReference>
<dbReference type="InterPro" id="IPR006616">
    <property type="entry name" value="DM9_repeat"/>
</dbReference>
<gene>
    <name evidence="5" type="ORF">HPB52_001785</name>
</gene>
<dbReference type="EMBL" id="JABSTV010001246">
    <property type="protein sequence ID" value="KAH7975456.1"/>
    <property type="molecule type" value="Genomic_DNA"/>
</dbReference>
<dbReference type="VEuPathDB" id="VectorBase:RSAN_028276"/>
<reference evidence="5" key="2">
    <citation type="submission" date="2021-09" db="EMBL/GenBank/DDBJ databases">
        <authorList>
            <person name="Jia N."/>
            <person name="Wang J."/>
            <person name="Shi W."/>
            <person name="Du L."/>
            <person name="Sun Y."/>
            <person name="Zhan W."/>
            <person name="Jiang J."/>
            <person name="Wang Q."/>
            <person name="Zhang B."/>
            <person name="Ji P."/>
            <person name="Sakyi L.B."/>
            <person name="Cui X."/>
            <person name="Yuan T."/>
            <person name="Jiang B."/>
            <person name="Yang W."/>
            <person name="Lam T.T.-Y."/>
            <person name="Chang Q."/>
            <person name="Ding S."/>
            <person name="Wang X."/>
            <person name="Zhu J."/>
            <person name="Ruan X."/>
            <person name="Zhao L."/>
            <person name="Wei J."/>
            <person name="Que T."/>
            <person name="Du C."/>
            <person name="Cheng J."/>
            <person name="Dai P."/>
            <person name="Han X."/>
            <person name="Huang E."/>
            <person name="Gao Y."/>
            <person name="Liu J."/>
            <person name="Shao H."/>
            <person name="Ye R."/>
            <person name="Li L."/>
            <person name="Wei W."/>
            <person name="Wang X."/>
            <person name="Wang C."/>
            <person name="Huo Q."/>
            <person name="Li W."/>
            <person name="Guo W."/>
            <person name="Chen H."/>
            <person name="Chen S."/>
            <person name="Zhou L."/>
            <person name="Zhou L."/>
            <person name="Ni X."/>
            <person name="Tian J."/>
            <person name="Zhou Y."/>
            <person name="Sheng Y."/>
            <person name="Liu T."/>
            <person name="Pan Y."/>
            <person name="Xia L."/>
            <person name="Li J."/>
            <person name="Zhao F."/>
            <person name="Cao W."/>
        </authorList>
    </citation>
    <scope>NUCLEOTIDE SEQUENCE</scope>
    <source>
        <strain evidence="5">Rsan-2018</strain>
        <tissue evidence="5">Larvae</tissue>
    </source>
</reference>
<reference evidence="5" key="1">
    <citation type="journal article" date="2020" name="Cell">
        <title>Large-Scale Comparative Analyses of Tick Genomes Elucidate Their Genetic Diversity and Vector Capacities.</title>
        <authorList>
            <consortium name="Tick Genome and Microbiome Consortium (TIGMIC)"/>
            <person name="Jia N."/>
            <person name="Wang J."/>
            <person name="Shi W."/>
            <person name="Du L."/>
            <person name="Sun Y."/>
            <person name="Zhan W."/>
            <person name="Jiang J.F."/>
            <person name="Wang Q."/>
            <person name="Zhang B."/>
            <person name="Ji P."/>
            <person name="Bell-Sakyi L."/>
            <person name="Cui X.M."/>
            <person name="Yuan T.T."/>
            <person name="Jiang B.G."/>
            <person name="Yang W.F."/>
            <person name="Lam T.T."/>
            <person name="Chang Q.C."/>
            <person name="Ding S.J."/>
            <person name="Wang X.J."/>
            <person name="Zhu J.G."/>
            <person name="Ruan X.D."/>
            <person name="Zhao L."/>
            <person name="Wei J.T."/>
            <person name="Ye R.Z."/>
            <person name="Que T.C."/>
            <person name="Du C.H."/>
            <person name="Zhou Y.H."/>
            <person name="Cheng J.X."/>
            <person name="Dai P.F."/>
            <person name="Guo W.B."/>
            <person name="Han X.H."/>
            <person name="Huang E.J."/>
            <person name="Li L.F."/>
            <person name="Wei W."/>
            <person name="Gao Y.C."/>
            <person name="Liu J.Z."/>
            <person name="Shao H.Z."/>
            <person name="Wang X."/>
            <person name="Wang C.C."/>
            <person name="Yang T.C."/>
            <person name="Huo Q.B."/>
            <person name="Li W."/>
            <person name="Chen H.Y."/>
            <person name="Chen S.E."/>
            <person name="Zhou L.G."/>
            <person name="Ni X.B."/>
            <person name="Tian J.H."/>
            <person name="Sheng Y."/>
            <person name="Liu T."/>
            <person name="Pan Y.S."/>
            <person name="Xia L.Y."/>
            <person name="Li J."/>
            <person name="Zhao F."/>
            <person name="Cao W.C."/>
        </authorList>
    </citation>
    <scope>NUCLEOTIDE SEQUENCE</scope>
    <source>
        <strain evidence="5">Rsan-2018</strain>
    </source>
</reference>
<dbReference type="PROSITE" id="PS50089">
    <property type="entry name" value="ZF_RING_2"/>
    <property type="match status" value="1"/>
</dbReference>
<keyword evidence="1 3" id="KW-0479">Metal-binding</keyword>
<evidence type="ECO:0000313" key="5">
    <source>
        <dbReference type="EMBL" id="KAH7975456.1"/>
    </source>
</evidence>
<dbReference type="Gene3D" id="3.30.40.10">
    <property type="entry name" value="Zinc/RING finger domain, C3HC4 (zinc finger)"/>
    <property type="match status" value="1"/>
</dbReference>
<dbReference type="SMART" id="SM00696">
    <property type="entry name" value="DM9"/>
    <property type="match status" value="1"/>
</dbReference>
<keyword evidence="6" id="KW-1185">Reference proteome</keyword>
<keyword evidence="2" id="KW-0862">Zinc</keyword>
<dbReference type="GO" id="GO:0008270">
    <property type="term" value="F:zinc ion binding"/>
    <property type="evidence" value="ECO:0007669"/>
    <property type="project" value="UniProtKB-KW"/>
</dbReference>
<dbReference type="InterPro" id="IPR013083">
    <property type="entry name" value="Znf_RING/FYVE/PHD"/>
</dbReference>
<dbReference type="InterPro" id="IPR001841">
    <property type="entry name" value="Znf_RING"/>
</dbReference>
<evidence type="ECO:0000256" key="2">
    <source>
        <dbReference type="ARBA" id="ARBA00022833"/>
    </source>
</evidence>
<feature type="domain" description="RING-type" evidence="4">
    <location>
        <begin position="289"/>
        <end position="326"/>
    </location>
</feature>
<organism evidence="5 6">
    <name type="scientific">Rhipicephalus sanguineus</name>
    <name type="common">Brown dog tick</name>
    <name type="synonym">Ixodes sanguineus</name>
    <dbReference type="NCBI Taxonomy" id="34632"/>
    <lineage>
        <taxon>Eukaryota</taxon>
        <taxon>Metazoa</taxon>
        <taxon>Ecdysozoa</taxon>
        <taxon>Arthropoda</taxon>
        <taxon>Chelicerata</taxon>
        <taxon>Arachnida</taxon>
        <taxon>Acari</taxon>
        <taxon>Parasitiformes</taxon>
        <taxon>Ixodida</taxon>
        <taxon>Ixodoidea</taxon>
        <taxon>Ixodidae</taxon>
        <taxon>Rhipicephalinae</taxon>
        <taxon>Rhipicephalus</taxon>
        <taxon>Rhipicephalus</taxon>
    </lineage>
</organism>
<dbReference type="SUPFAM" id="SSF49599">
    <property type="entry name" value="TRAF domain-like"/>
    <property type="match status" value="1"/>
</dbReference>
<protein>
    <recommendedName>
        <fullName evidence="4">RING-type domain-containing protein</fullName>
    </recommendedName>
</protein>
<keyword evidence="1 3" id="KW-0863">Zinc-finger</keyword>
<accession>A0A9D4QCI4</accession>
<evidence type="ECO:0000256" key="3">
    <source>
        <dbReference type="PROSITE-ProRule" id="PRU00175"/>
    </source>
</evidence>
<evidence type="ECO:0000256" key="1">
    <source>
        <dbReference type="ARBA" id="ARBA00022771"/>
    </source>
</evidence>
<proteinExistence type="predicted"/>
<name>A0A9D4QCI4_RHISA</name>
<comment type="caution">
    <text evidence="5">The sequence shown here is derived from an EMBL/GenBank/DDBJ whole genome shotgun (WGS) entry which is preliminary data.</text>
</comment>